<evidence type="ECO:0000313" key="5">
    <source>
        <dbReference type="Proteomes" id="UP000373149"/>
    </source>
</evidence>
<proteinExistence type="predicted"/>
<name>A0A5N8WZL5_9ACTN</name>
<sequence length="380" mass="40044">MCASTGTRALRSPCRETSPPRPPTGASPPTSGTASAPRRRAGAGRAGLPRPGTPAVLPPSAAPHRLTDAPSTKAGRITRMVELGESVAEHVWNRQSMWSQAADAAKRSIGRARATALVLGIAAAALATLGAQLMGGHPTLGRTLTFLGALSAGLVPVAASRLGASSLQDWTRLRSVSEALKSEVYMALARADVYREGEIDGTLLDRADRVTAQAGDLLHRTEGLVPRQRPLPEVSDVGSYTAIRLTGQIRDYYRPRAALMSRRCTAVRRCELSLAVVASGLGALAAVYGTDSAALWVATVTTVTATVTAHAAAARYAYQELEFSRTAAELESLLARRSAGAGTDREHPADSIRSDDAFISRCELVISAQNEAWMAKWAAD</sequence>
<feature type="transmembrane region" description="Helical" evidence="2">
    <location>
        <begin position="294"/>
        <end position="318"/>
    </location>
</feature>
<evidence type="ECO:0000256" key="1">
    <source>
        <dbReference type="SAM" id="MobiDB-lite"/>
    </source>
</evidence>
<feature type="compositionally biased region" description="Low complexity" evidence="1">
    <location>
        <begin position="27"/>
        <end position="36"/>
    </location>
</feature>
<gene>
    <name evidence="4" type="ORF">FPZ41_30780</name>
</gene>
<dbReference type="Proteomes" id="UP000373149">
    <property type="component" value="Unassembled WGS sequence"/>
</dbReference>
<comment type="caution">
    <text evidence="4">The sequence shown here is derived from an EMBL/GenBank/DDBJ whole genome shotgun (WGS) entry which is preliminary data.</text>
</comment>
<dbReference type="Pfam" id="PF18181">
    <property type="entry name" value="SLATT_1"/>
    <property type="match status" value="1"/>
</dbReference>
<feature type="transmembrane region" description="Helical" evidence="2">
    <location>
        <begin position="114"/>
        <end position="134"/>
    </location>
</feature>
<dbReference type="InterPro" id="IPR025325">
    <property type="entry name" value="DUF4231"/>
</dbReference>
<evidence type="ECO:0000256" key="2">
    <source>
        <dbReference type="SAM" id="Phobius"/>
    </source>
</evidence>
<feature type="region of interest" description="Disordered" evidence="1">
    <location>
        <begin position="1"/>
        <end position="74"/>
    </location>
</feature>
<dbReference type="EMBL" id="VMNX01000150">
    <property type="protein sequence ID" value="MPY52709.1"/>
    <property type="molecule type" value="Genomic_DNA"/>
</dbReference>
<dbReference type="Pfam" id="PF14015">
    <property type="entry name" value="DUF4231"/>
    <property type="match status" value="1"/>
</dbReference>
<feature type="domain" description="SMODS and SLOG-associating 2TM effector" evidence="3">
    <location>
        <begin position="240"/>
        <end position="373"/>
    </location>
</feature>
<feature type="transmembrane region" description="Helical" evidence="2">
    <location>
        <begin position="146"/>
        <end position="164"/>
    </location>
</feature>
<protein>
    <submittedName>
        <fullName evidence="4">DUF4231 domain-containing protein</fullName>
    </submittedName>
</protein>
<accession>A0A5N8WZL5</accession>
<reference evidence="4 5" key="1">
    <citation type="submission" date="2019-09" db="EMBL/GenBank/DDBJ databases">
        <authorList>
            <person name="Duangmal K."/>
            <person name="Teo W.F.A."/>
            <person name="Lipun K."/>
        </authorList>
    </citation>
    <scope>NUCLEOTIDE SEQUENCE [LARGE SCALE GENOMIC DNA]</scope>
    <source>
        <strain evidence="4 5">K1PN6</strain>
    </source>
</reference>
<keyword evidence="2" id="KW-0472">Membrane</keyword>
<keyword evidence="5" id="KW-1185">Reference proteome</keyword>
<evidence type="ECO:0000313" key="4">
    <source>
        <dbReference type="EMBL" id="MPY52709.1"/>
    </source>
</evidence>
<dbReference type="NCBIfam" id="NF033634">
    <property type="entry name" value="SLATT_1"/>
    <property type="match status" value="1"/>
</dbReference>
<dbReference type="AlphaFoldDB" id="A0A5N8WZL5"/>
<evidence type="ECO:0000259" key="3">
    <source>
        <dbReference type="Pfam" id="PF18181"/>
    </source>
</evidence>
<keyword evidence="2" id="KW-1133">Transmembrane helix</keyword>
<keyword evidence="2" id="KW-0812">Transmembrane</keyword>
<feature type="compositionally biased region" description="Low complexity" evidence="1">
    <location>
        <begin position="46"/>
        <end position="55"/>
    </location>
</feature>
<feature type="transmembrane region" description="Helical" evidence="2">
    <location>
        <begin position="270"/>
        <end position="288"/>
    </location>
</feature>
<dbReference type="InterPro" id="IPR040884">
    <property type="entry name" value="SLATT_1"/>
</dbReference>
<organism evidence="4 5">
    <name type="scientific">Streptomyces acidicola</name>
    <dbReference type="NCBI Taxonomy" id="2596892"/>
    <lineage>
        <taxon>Bacteria</taxon>
        <taxon>Bacillati</taxon>
        <taxon>Actinomycetota</taxon>
        <taxon>Actinomycetes</taxon>
        <taxon>Kitasatosporales</taxon>
        <taxon>Streptomycetaceae</taxon>
        <taxon>Streptomyces</taxon>
    </lineage>
</organism>